<protein>
    <submittedName>
        <fullName evidence="9">Putative oligopeptide ABC transporter, ATP-binding protein</fullName>
        <ecNumber evidence="9">3.6.3.-</ecNumber>
    </submittedName>
</protein>
<keyword evidence="3" id="KW-0813">Transport</keyword>
<keyword evidence="9" id="KW-0378">Hydrolase</keyword>
<dbReference type="NCBIfam" id="NF008453">
    <property type="entry name" value="PRK11308.1"/>
    <property type="match status" value="2"/>
</dbReference>
<comment type="similarity">
    <text evidence="2">Belongs to the ABC transporter superfamily.</text>
</comment>
<dbReference type="FunFam" id="3.40.50.300:FF:000016">
    <property type="entry name" value="Oligopeptide ABC transporter ATP-binding component"/>
    <property type="match status" value="2"/>
</dbReference>
<evidence type="ECO:0000313" key="10">
    <source>
        <dbReference type="Proteomes" id="UP000045782"/>
    </source>
</evidence>
<keyword evidence="4" id="KW-1003">Cell membrane</keyword>
<feature type="domain" description="ABC transporter" evidence="8">
    <location>
        <begin position="282"/>
        <end position="525"/>
    </location>
</feature>
<name>A0A0U0ZVD5_9MYCO</name>
<dbReference type="GO" id="GO:0016887">
    <property type="term" value="F:ATP hydrolysis activity"/>
    <property type="evidence" value="ECO:0007669"/>
    <property type="project" value="InterPro"/>
</dbReference>
<evidence type="ECO:0000313" key="9">
    <source>
        <dbReference type="EMBL" id="CPV71983.1"/>
    </source>
</evidence>
<dbReference type="InterPro" id="IPR013563">
    <property type="entry name" value="Oligopep_ABC_C"/>
</dbReference>
<evidence type="ECO:0000256" key="3">
    <source>
        <dbReference type="ARBA" id="ARBA00022448"/>
    </source>
</evidence>
<keyword evidence="7" id="KW-0472">Membrane</keyword>
<keyword evidence="6 9" id="KW-0067">ATP-binding</keyword>
<evidence type="ECO:0000256" key="7">
    <source>
        <dbReference type="ARBA" id="ARBA00023136"/>
    </source>
</evidence>
<dbReference type="NCBIfam" id="NF010167">
    <property type="entry name" value="PRK13648.1"/>
    <property type="match status" value="2"/>
</dbReference>
<dbReference type="Pfam" id="PF08352">
    <property type="entry name" value="oligo_HPY"/>
    <property type="match status" value="2"/>
</dbReference>
<dbReference type="Proteomes" id="UP000045782">
    <property type="component" value="Unassembled WGS sequence"/>
</dbReference>
<sequence length="547" mass="59153">MPTSDSVVDITGLTVDFEVDKQWVPAVKGVSLSVAKGEVLAIVGESGSGKSTTAMAIPALLPPSARVRGSVKLNGAELLGATNDELRAVRGKDVAVIFQEPMTALNPVYTIGWQIAEAVCAHKKISRRQARDRAVELLELVDMPEPAKRVKYYPHQLSGGQRQRAMIAQALALDPGLLIADEPTTALDVTVQAEILDLMRDLRHRIDAGIILITHDMGVVADMADRIMVMKDGEVVEQGDAEGIFHRAQQPYTRQLLASVPHLGATLHGRDESNPPPTDLALSVEHAVIEYPGKSGSFRAVDDVSFTIGRGEVVGLVGESGSGKSTIGRAAVGLLKVTSGAICVAGQDISTANRKQLRDIRSKVGVVFQDPGSSLNPRWPIGQSIAEPLTLHTDMDRTQRESRVKTLLEQVQLPATMRNRFPHQLSGGQRQRVGIARALALEPTLLIADEPTSALDVSVQATVLDLFAELQREHGFACLFISHDLAVVELVASRIAVLNRGRLAEFGSDAQVLTAPKDDYTKRLLAAVPVPDPEQQRIRREERQALR</sequence>
<dbReference type="SUPFAM" id="SSF52540">
    <property type="entry name" value="P-loop containing nucleoside triphosphate hydrolases"/>
    <property type="match status" value="2"/>
</dbReference>
<evidence type="ECO:0000259" key="8">
    <source>
        <dbReference type="PROSITE" id="PS50893"/>
    </source>
</evidence>
<dbReference type="CDD" id="cd03257">
    <property type="entry name" value="ABC_NikE_OppD_transporters"/>
    <property type="match status" value="2"/>
</dbReference>
<dbReference type="GO" id="GO:0015833">
    <property type="term" value="P:peptide transport"/>
    <property type="evidence" value="ECO:0007669"/>
    <property type="project" value="InterPro"/>
</dbReference>
<dbReference type="AlphaFoldDB" id="A0A0U0ZVD5"/>
<dbReference type="Gene3D" id="3.40.50.300">
    <property type="entry name" value="P-loop containing nucleotide triphosphate hydrolases"/>
    <property type="match status" value="2"/>
</dbReference>
<evidence type="ECO:0000256" key="6">
    <source>
        <dbReference type="ARBA" id="ARBA00022840"/>
    </source>
</evidence>
<dbReference type="PANTHER" id="PTHR43297">
    <property type="entry name" value="OLIGOPEPTIDE TRANSPORT ATP-BINDING PROTEIN APPD"/>
    <property type="match status" value="1"/>
</dbReference>
<evidence type="ECO:0000256" key="1">
    <source>
        <dbReference type="ARBA" id="ARBA00004202"/>
    </source>
</evidence>
<dbReference type="EC" id="3.6.3.-" evidence="9"/>
<dbReference type="PANTHER" id="PTHR43297:SF2">
    <property type="entry name" value="DIPEPTIDE TRANSPORT ATP-BINDING PROTEIN DPPD"/>
    <property type="match status" value="1"/>
</dbReference>
<evidence type="ECO:0000256" key="5">
    <source>
        <dbReference type="ARBA" id="ARBA00022741"/>
    </source>
</evidence>
<dbReference type="NCBIfam" id="NF007739">
    <property type="entry name" value="PRK10419.1"/>
    <property type="match status" value="2"/>
</dbReference>
<reference evidence="9 10" key="1">
    <citation type="submission" date="2015-03" db="EMBL/GenBank/DDBJ databases">
        <authorList>
            <person name="Murphy D."/>
        </authorList>
    </citation>
    <scope>NUCLEOTIDE SEQUENCE [LARGE SCALE GENOMIC DNA]</scope>
    <source>
        <strain evidence="9 10">PAP088</strain>
    </source>
</reference>
<feature type="domain" description="ABC transporter" evidence="8">
    <location>
        <begin position="8"/>
        <end position="257"/>
    </location>
</feature>
<dbReference type="Pfam" id="PF00005">
    <property type="entry name" value="ABC_tran"/>
    <property type="match status" value="2"/>
</dbReference>
<proteinExistence type="inferred from homology"/>
<dbReference type="GO" id="GO:0005886">
    <property type="term" value="C:plasma membrane"/>
    <property type="evidence" value="ECO:0007669"/>
    <property type="project" value="UniProtKB-SubCell"/>
</dbReference>
<dbReference type="InterPro" id="IPR003593">
    <property type="entry name" value="AAA+_ATPase"/>
</dbReference>
<dbReference type="InterPro" id="IPR027417">
    <property type="entry name" value="P-loop_NTPase"/>
</dbReference>
<keyword evidence="5" id="KW-0547">Nucleotide-binding</keyword>
<evidence type="ECO:0000256" key="2">
    <source>
        <dbReference type="ARBA" id="ARBA00005417"/>
    </source>
</evidence>
<dbReference type="InterPro" id="IPR003439">
    <property type="entry name" value="ABC_transporter-like_ATP-bd"/>
</dbReference>
<dbReference type="InterPro" id="IPR050388">
    <property type="entry name" value="ABC_Ni/Peptide_Import"/>
</dbReference>
<dbReference type="PROSITE" id="PS00211">
    <property type="entry name" value="ABC_TRANSPORTER_1"/>
    <property type="match status" value="2"/>
</dbReference>
<dbReference type="GO" id="GO:0005524">
    <property type="term" value="F:ATP binding"/>
    <property type="evidence" value="ECO:0007669"/>
    <property type="project" value="UniProtKB-KW"/>
</dbReference>
<comment type="subcellular location">
    <subcellularLocation>
        <location evidence="1">Cell membrane</location>
        <topology evidence="1">Peripheral membrane protein</topology>
    </subcellularLocation>
</comment>
<dbReference type="PROSITE" id="PS50893">
    <property type="entry name" value="ABC_TRANSPORTER_2"/>
    <property type="match status" value="2"/>
</dbReference>
<organism evidence="9 10">
    <name type="scientific">Mycobacteroides abscessus</name>
    <dbReference type="NCBI Taxonomy" id="36809"/>
    <lineage>
        <taxon>Bacteria</taxon>
        <taxon>Bacillati</taxon>
        <taxon>Actinomycetota</taxon>
        <taxon>Actinomycetes</taxon>
        <taxon>Mycobacteriales</taxon>
        <taxon>Mycobacteriaceae</taxon>
        <taxon>Mycobacteroides</taxon>
    </lineage>
</organism>
<dbReference type="EMBL" id="CSWP01000014">
    <property type="protein sequence ID" value="CPV71983.1"/>
    <property type="molecule type" value="Genomic_DNA"/>
</dbReference>
<dbReference type="InterPro" id="IPR017871">
    <property type="entry name" value="ABC_transporter-like_CS"/>
</dbReference>
<dbReference type="SMART" id="SM00382">
    <property type="entry name" value="AAA"/>
    <property type="match status" value="2"/>
</dbReference>
<accession>A0A0U0ZVD5</accession>
<gene>
    <name evidence="9" type="primary">gsiA_2</name>
    <name evidence="9" type="ORF">ERS075579_05099</name>
</gene>
<evidence type="ECO:0000256" key="4">
    <source>
        <dbReference type="ARBA" id="ARBA00022475"/>
    </source>
</evidence>